<evidence type="ECO:0000256" key="1">
    <source>
        <dbReference type="ARBA" id="ARBA00004609"/>
    </source>
</evidence>
<dbReference type="GO" id="GO:0005886">
    <property type="term" value="C:plasma membrane"/>
    <property type="evidence" value="ECO:0007669"/>
    <property type="project" value="UniProtKB-SubCell"/>
</dbReference>
<comment type="caution">
    <text evidence="10">The sequence shown here is derived from an EMBL/GenBank/DDBJ whole genome shotgun (WGS) entry which is preliminary data.</text>
</comment>
<comment type="subcellular location">
    <subcellularLocation>
        <location evidence="1">Cell membrane</location>
        <topology evidence="1">Lipid-anchor</topology>
        <topology evidence="1">GPI-anchor</topology>
    </subcellularLocation>
</comment>
<evidence type="ECO:0000256" key="6">
    <source>
        <dbReference type="ARBA" id="ARBA00023180"/>
    </source>
</evidence>
<accession>A0A9P6N8N9</accession>
<dbReference type="PANTHER" id="PTHR34992:SF11">
    <property type="entry name" value="COPPER ACQUISITION FACTOR BIM1-LIKE DOMAIN-CONTAINING PROTEIN"/>
    <property type="match status" value="1"/>
</dbReference>
<evidence type="ECO:0000256" key="7">
    <source>
        <dbReference type="ARBA" id="ARBA00023288"/>
    </source>
</evidence>
<reference evidence="10" key="1">
    <citation type="submission" date="2013-11" db="EMBL/GenBank/DDBJ databases">
        <title>Genome sequence of the fusiform rust pathogen reveals effectors for host alternation and coevolution with pine.</title>
        <authorList>
            <consortium name="DOE Joint Genome Institute"/>
            <person name="Smith K."/>
            <person name="Pendleton A."/>
            <person name="Kubisiak T."/>
            <person name="Anderson C."/>
            <person name="Salamov A."/>
            <person name="Aerts A."/>
            <person name="Riley R."/>
            <person name="Clum A."/>
            <person name="Lindquist E."/>
            <person name="Ence D."/>
            <person name="Campbell M."/>
            <person name="Kronenberg Z."/>
            <person name="Feau N."/>
            <person name="Dhillon B."/>
            <person name="Hamelin R."/>
            <person name="Burleigh J."/>
            <person name="Smith J."/>
            <person name="Yandell M."/>
            <person name="Nelson C."/>
            <person name="Grigoriev I."/>
            <person name="Davis J."/>
        </authorList>
    </citation>
    <scope>NUCLEOTIDE SEQUENCE</scope>
    <source>
        <strain evidence="10">G11</strain>
    </source>
</reference>
<gene>
    <name evidence="10" type="ORF">CROQUDRAFT_699647</name>
</gene>
<sequence>MFSKPINLLFVGLALASIASAHFTLDFPLTRGFDEDKEPTFCGGFPTNASGRQVFPLSGAAPVLINSHHQTAQVAIILSVNPNPTAFADFNSSNKVDFLMPFGTIKGQGQYCFTVDIATLASQISPAPVNGTLATLQVEFNGGDGVLLQCSDLILVQGAAIPGNVTCTNCKRLLVIFIRRVI</sequence>
<dbReference type="PANTHER" id="PTHR34992">
    <property type="entry name" value="HYPHAL ANASTAMOSIS-7 PROTEIN"/>
    <property type="match status" value="1"/>
</dbReference>
<evidence type="ECO:0000256" key="3">
    <source>
        <dbReference type="ARBA" id="ARBA00022622"/>
    </source>
</evidence>
<evidence type="ECO:0000256" key="2">
    <source>
        <dbReference type="ARBA" id="ARBA00022475"/>
    </source>
</evidence>
<evidence type="ECO:0000256" key="5">
    <source>
        <dbReference type="ARBA" id="ARBA00023136"/>
    </source>
</evidence>
<proteinExistence type="predicted"/>
<feature type="domain" description="Copper acquisition factor BIM1-like" evidence="9">
    <location>
        <begin position="20"/>
        <end position="169"/>
    </location>
</feature>
<dbReference type="GO" id="GO:0098552">
    <property type="term" value="C:side of membrane"/>
    <property type="evidence" value="ECO:0007669"/>
    <property type="project" value="UniProtKB-KW"/>
</dbReference>
<dbReference type="EMBL" id="MU167645">
    <property type="protein sequence ID" value="KAG0139291.1"/>
    <property type="molecule type" value="Genomic_DNA"/>
</dbReference>
<evidence type="ECO:0000313" key="10">
    <source>
        <dbReference type="EMBL" id="KAG0139291.1"/>
    </source>
</evidence>
<keyword evidence="4 8" id="KW-0732">Signal</keyword>
<evidence type="ECO:0000256" key="8">
    <source>
        <dbReference type="SAM" id="SignalP"/>
    </source>
</evidence>
<dbReference type="InterPro" id="IPR046530">
    <property type="entry name" value="BIM1-like_dom"/>
</dbReference>
<dbReference type="Pfam" id="PF20238">
    <property type="entry name" value="BIM1-like_dom"/>
    <property type="match status" value="1"/>
</dbReference>
<keyword evidence="11" id="KW-1185">Reference proteome</keyword>
<organism evidence="10 11">
    <name type="scientific">Cronartium quercuum f. sp. fusiforme G11</name>
    <dbReference type="NCBI Taxonomy" id="708437"/>
    <lineage>
        <taxon>Eukaryota</taxon>
        <taxon>Fungi</taxon>
        <taxon>Dikarya</taxon>
        <taxon>Basidiomycota</taxon>
        <taxon>Pucciniomycotina</taxon>
        <taxon>Pucciniomycetes</taxon>
        <taxon>Pucciniales</taxon>
        <taxon>Coleosporiaceae</taxon>
        <taxon>Cronartium</taxon>
    </lineage>
</organism>
<keyword evidence="2" id="KW-1003">Cell membrane</keyword>
<name>A0A9P6N8N9_9BASI</name>
<dbReference type="InterPro" id="IPR046936">
    <property type="entry name" value="BIM1-like"/>
</dbReference>
<keyword evidence="5" id="KW-0472">Membrane</keyword>
<dbReference type="CDD" id="cd21176">
    <property type="entry name" value="LPMO_auxiliary-like"/>
    <property type="match status" value="1"/>
</dbReference>
<dbReference type="AlphaFoldDB" id="A0A9P6N8N9"/>
<protein>
    <recommendedName>
        <fullName evidence="9">Copper acquisition factor BIM1-like domain-containing protein</fullName>
    </recommendedName>
</protein>
<feature type="signal peptide" evidence="8">
    <location>
        <begin position="1"/>
        <end position="21"/>
    </location>
</feature>
<dbReference type="OrthoDB" id="2505321at2759"/>
<evidence type="ECO:0000313" key="11">
    <source>
        <dbReference type="Proteomes" id="UP000886653"/>
    </source>
</evidence>
<dbReference type="Proteomes" id="UP000886653">
    <property type="component" value="Unassembled WGS sequence"/>
</dbReference>
<keyword evidence="7" id="KW-0449">Lipoprotein</keyword>
<keyword evidence="6" id="KW-0325">Glycoprotein</keyword>
<evidence type="ECO:0000256" key="4">
    <source>
        <dbReference type="ARBA" id="ARBA00022729"/>
    </source>
</evidence>
<evidence type="ECO:0000259" key="9">
    <source>
        <dbReference type="Pfam" id="PF20238"/>
    </source>
</evidence>
<keyword evidence="3" id="KW-0336">GPI-anchor</keyword>
<feature type="chain" id="PRO_5040240793" description="Copper acquisition factor BIM1-like domain-containing protein" evidence="8">
    <location>
        <begin position="22"/>
        <end position="182"/>
    </location>
</feature>